<dbReference type="OrthoDB" id="329282at2"/>
<organism evidence="1 2">
    <name type="scientific">Gleimia coleocanis DSM 15436</name>
    <dbReference type="NCBI Taxonomy" id="525245"/>
    <lineage>
        <taxon>Bacteria</taxon>
        <taxon>Bacillati</taxon>
        <taxon>Actinomycetota</taxon>
        <taxon>Actinomycetes</taxon>
        <taxon>Actinomycetales</taxon>
        <taxon>Actinomycetaceae</taxon>
        <taxon>Gleimia</taxon>
    </lineage>
</organism>
<dbReference type="HOGENOM" id="CLU_058421_1_2_11"/>
<dbReference type="AlphaFoldDB" id="C0VZX5"/>
<dbReference type="eggNOG" id="COG2259">
    <property type="taxonomic scope" value="Bacteria"/>
</dbReference>
<dbReference type="STRING" id="525245.HMPREF0044_0853"/>
<sequence>MSILRTVIRPVLVLPLVVDSVDAIRNPKDHAKKFLKLYKHAEKHGAPKLSEKQAKLASQAAGCATLVAAAGFISGKAPRTCATMLALTALPVAIVQNPVWTAEDRKERNQYRRGLERYGAVFAGLVFAAFDRQGEPSVAWKAQNWRDQKVALVEARNEGWQAAKDSFSA</sequence>
<proteinExistence type="predicted"/>
<accession>C0VZX5</accession>
<gene>
    <name evidence="1" type="ORF">HMPREF0044_0853</name>
</gene>
<dbReference type="Proteomes" id="UP000010301">
    <property type="component" value="Unassembled WGS sequence"/>
</dbReference>
<evidence type="ECO:0000313" key="2">
    <source>
        <dbReference type="Proteomes" id="UP000010301"/>
    </source>
</evidence>
<evidence type="ECO:0008006" key="3">
    <source>
        <dbReference type="Google" id="ProtNLM"/>
    </source>
</evidence>
<evidence type="ECO:0000313" key="1">
    <source>
        <dbReference type="EMBL" id="EEH63834.1"/>
    </source>
</evidence>
<dbReference type="EMBL" id="ACFG01000030">
    <property type="protein sequence ID" value="EEH63834.1"/>
    <property type="molecule type" value="Genomic_DNA"/>
</dbReference>
<comment type="caution">
    <text evidence="1">The sequence shown here is derived from an EMBL/GenBank/DDBJ whole genome shotgun (WGS) entry which is preliminary data.</text>
</comment>
<protein>
    <recommendedName>
        <fullName evidence="3">DoxX family protein</fullName>
    </recommendedName>
</protein>
<keyword evidence="2" id="KW-1185">Reference proteome</keyword>
<name>C0VZX5_9ACTO</name>
<reference evidence="1 2" key="1">
    <citation type="submission" date="2009-01" db="EMBL/GenBank/DDBJ databases">
        <authorList>
            <person name="Qin X."/>
            <person name="Bachman B."/>
            <person name="Battles P."/>
            <person name="Bell A."/>
            <person name="Bess C."/>
            <person name="Bickham C."/>
            <person name="Chaboub L."/>
            <person name="Chen D."/>
            <person name="Coyle M."/>
            <person name="Deiros D.R."/>
            <person name="Dinh H."/>
            <person name="Forbes L."/>
            <person name="Fowler G."/>
            <person name="Francisco L."/>
            <person name="Fu Q."/>
            <person name="Gubbala S."/>
            <person name="Hale W."/>
            <person name="Han Y."/>
            <person name="Hemphill L."/>
            <person name="Highlander S.K."/>
            <person name="Hirani K."/>
            <person name="Hogues M."/>
            <person name="Jackson L."/>
            <person name="Jakkamsetti A."/>
            <person name="Javaid M."/>
            <person name="Jiang H."/>
            <person name="Korchina V."/>
            <person name="Kovar C."/>
            <person name="Lara F."/>
            <person name="Lee S."/>
            <person name="Mata R."/>
            <person name="Mathew T."/>
            <person name="Moen C."/>
            <person name="Morales K."/>
            <person name="Munidasa M."/>
            <person name="Nazareth L."/>
            <person name="Ngo R."/>
            <person name="Nguyen L."/>
            <person name="Okwuonu G."/>
            <person name="Ongeri F."/>
            <person name="Patil S."/>
            <person name="Petrosino J."/>
            <person name="Pham C."/>
            <person name="Pham P."/>
            <person name="Pu L.-L."/>
            <person name="Puazo M."/>
            <person name="Raj R."/>
            <person name="Reid J."/>
            <person name="Rouhana J."/>
            <person name="Saada N."/>
            <person name="Shang Y."/>
            <person name="Simmons D."/>
            <person name="Thornton R."/>
            <person name="Warren J."/>
            <person name="Weissenberger G."/>
            <person name="Zhang J."/>
            <person name="Zhang L."/>
            <person name="Zhou C."/>
            <person name="Zhu D."/>
            <person name="Muzny D."/>
            <person name="Worley K."/>
            <person name="Gibbs R."/>
        </authorList>
    </citation>
    <scope>NUCLEOTIDE SEQUENCE [LARGE SCALE GENOMIC DNA]</scope>
    <source>
        <strain evidence="1 2">DSM 15436</strain>
    </source>
</reference>
<dbReference type="RefSeq" id="WP_006546625.1">
    <property type="nucleotide sequence ID" value="NZ_DS999543.1"/>
</dbReference>